<protein>
    <submittedName>
        <fullName evidence="5">Uncharacterized protein</fullName>
    </submittedName>
</protein>
<reference evidence="2 21" key="5">
    <citation type="submission" date="2019-02" db="EMBL/GenBank/DDBJ databases">
        <authorList>
            <consortium name="GenomeTrakr: Next Generation Sequencing Network for Food Pathogen Tracability"/>
        </authorList>
    </citation>
    <scope>NUCLEOTIDE SEQUENCE [LARGE SCALE GENOMIC DNA]</scope>
    <source>
        <strain evidence="3 24">FDA00006494</strain>
        <strain evidence="1 23">FDA00007096</strain>
        <strain evidence="2 21">FDA00013853</strain>
        <strain evidence="12 28">FDA00015028</strain>
        <strain evidence="7 30">FDA1005580-S054-001</strain>
        <strain evidence="8 32">FLAG-38921</strain>
        <strain evidence="11 26">FLAG-51482A</strain>
        <strain evidence="6 20">FLAG-54356</strain>
    </source>
</reference>
<evidence type="ECO:0000313" key="5">
    <source>
        <dbReference type="EMBL" id="EAG0868086.1"/>
    </source>
</evidence>
<keyword evidence="19" id="KW-0614">Plasmid</keyword>
<dbReference type="Proteomes" id="UP000460224">
    <property type="component" value="Unassembled WGS sequence"/>
</dbReference>
<evidence type="ECO:0000313" key="30">
    <source>
        <dbReference type="Proteomes" id="UP000540117"/>
    </source>
</evidence>
<reference evidence="19" key="4">
    <citation type="submission" date="2018-11" db="EMBL/GenBank/DDBJ databases">
        <title>Whole genome sequencing based investigation of maternal-neonatal listeriosis.</title>
        <authorList>
            <person name="Luo L."/>
            <person name="Payne M."/>
            <person name="Lan R."/>
            <person name="Wang Y."/>
        </authorList>
    </citation>
    <scope>NUCLEOTIDE SEQUENCE</scope>
    <source>
        <plasmid evidence="19">pLM1686</plasmid>
    </source>
</reference>
<evidence type="ECO:0000313" key="31">
    <source>
        <dbReference type="Proteomes" id="UP000566597"/>
    </source>
</evidence>
<dbReference type="Proteomes" id="UP000840928">
    <property type="component" value="Unassembled WGS sequence"/>
</dbReference>
<dbReference type="Pfam" id="PF13289">
    <property type="entry name" value="SIR2_2"/>
    <property type="match status" value="1"/>
</dbReference>
<dbReference type="Proteomes" id="UP000358545">
    <property type="component" value="Unassembled WGS sequence"/>
</dbReference>
<evidence type="ECO:0000313" key="24">
    <source>
        <dbReference type="Proteomes" id="UP000379076"/>
    </source>
</evidence>
<reference evidence="18 27" key="2">
    <citation type="submission" date="2018-04" db="EMBL/GenBank/DDBJ databases">
        <title>Genome Analysis of a Prevalent Clone of Listeria monocytogenes Sequence Type 87 in China.</title>
        <authorList>
            <person name="Wang Y."/>
        </authorList>
    </citation>
    <scope>NUCLEOTIDE SEQUENCE [LARGE SCALE GENOMIC DNA]</scope>
    <source>
        <strain evidence="18 27">ICDC_LM1523</strain>
    </source>
</reference>
<dbReference type="Proteomes" id="UP000337746">
    <property type="component" value="Unassembled WGS sequence"/>
</dbReference>
<dbReference type="Proteomes" id="UP000393182">
    <property type="component" value="Unassembled WGS sequence"/>
</dbReference>
<evidence type="ECO:0000313" key="26">
    <source>
        <dbReference type="Proteomes" id="UP000427828"/>
    </source>
</evidence>
<dbReference type="EMBL" id="AABAWE010000009">
    <property type="protein sequence ID" value="EAG2088418.1"/>
    <property type="molecule type" value="Genomic_DNA"/>
</dbReference>
<dbReference type="EMBL" id="AABAGT010000020">
    <property type="protein sequence ID" value="EAG0868086.1"/>
    <property type="molecule type" value="Genomic_DNA"/>
</dbReference>
<evidence type="ECO:0000313" key="6">
    <source>
        <dbReference type="EMBL" id="EAG2088418.1"/>
    </source>
</evidence>
<dbReference type="EMBL" id="AALAQH010000013">
    <property type="protein sequence ID" value="ECX6925984.1"/>
    <property type="molecule type" value="Genomic_DNA"/>
</dbReference>
<dbReference type="EMBL" id="AABBYJ010000013">
    <property type="protein sequence ID" value="EAG4332574.1"/>
    <property type="molecule type" value="Genomic_DNA"/>
</dbReference>
<dbReference type="Proteomes" id="UP000843775">
    <property type="component" value="Unassembled WGS sequence"/>
</dbReference>
<evidence type="ECO:0000313" key="10">
    <source>
        <dbReference type="EMBL" id="EAH0253522.1"/>
    </source>
</evidence>
<evidence type="ECO:0000313" key="27">
    <source>
        <dbReference type="Proteomes" id="UP000460224"/>
    </source>
</evidence>
<dbReference type="EMBL" id="AAANYR010000010">
    <property type="protein sequence ID" value="EAD5787795.1"/>
    <property type="molecule type" value="Genomic_DNA"/>
</dbReference>
<evidence type="ECO:0000313" key="13">
    <source>
        <dbReference type="EMBL" id="HAA8054427.1"/>
    </source>
</evidence>
<reference evidence="9 29" key="7">
    <citation type="submission" date="2019-04" db="EMBL/GenBank/DDBJ databases">
        <authorList>
            <consortium name="GenomeTrakr network: Whole genome sequencing for foodborne pathogen traceback"/>
        </authorList>
    </citation>
    <scope>NUCLEOTIDE SEQUENCE [LARGE SCALE GENOMIC DNA]</scope>
    <source>
        <strain evidence="9 29">NRRL B-33244</strain>
    </source>
</reference>
<dbReference type="EMBL" id="DABJAN010000008">
    <property type="protein sequence ID" value="HAJ9594715.1"/>
    <property type="molecule type" value="Genomic_DNA"/>
</dbReference>
<dbReference type="EMBL" id="AABDDO010000007">
    <property type="protein sequence ID" value="EAG6764445.1"/>
    <property type="molecule type" value="Genomic_DNA"/>
</dbReference>
<reference evidence="33 34" key="1">
    <citation type="journal article" date="2018" name="Genome Biol.">
        <title>SKESA: strategic k-mer extension for scrupulous assemblies.</title>
        <authorList>
            <person name="Souvorov A."/>
            <person name="Agarwala R."/>
            <person name="Lipman D.J."/>
        </authorList>
    </citation>
    <scope>NUCLEOTIDE SEQUENCE [LARGE SCALE GENOMIC DNA]</scope>
    <source>
        <strain evidence="13">09CEB371LM</strain>
        <strain evidence="17">2017-325981-023-01</strain>
        <strain evidence="15">CFIAFB20160038</strain>
        <strain evidence="16 35">DMG1500109</strain>
        <strain evidence="14">Sam_F526FDD3-C0F7-43DB-B204-E231FEF9C926</strain>
    </source>
</reference>
<dbReference type="EMBL" id="DAAJZA010000012">
    <property type="protein sequence ID" value="HAC1756044.1"/>
    <property type="molecule type" value="Genomic_DNA"/>
</dbReference>
<evidence type="ECO:0000313" key="34">
    <source>
        <dbReference type="Proteomes" id="UP000843503"/>
    </source>
</evidence>
<accession>A0A5L7YII3</accession>
<evidence type="ECO:0000313" key="28">
    <source>
        <dbReference type="Proteomes" id="UP000467247"/>
    </source>
</evidence>
<evidence type="ECO:0000313" key="22">
    <source>
        <dbReference type="Proteomes" id="UP000358545"/>
    </source>
</evidence>
<dbReference type="Proteomes" id="UP000840039">
    <property type="component" value="Unassembled WGS sequence"/>
</dbReference>
<dbReference type="EMBL" id="AANCZP010000006">
    <property type="protein sequence ID" value="EDN8270531.1"/>
    <property type="molecule type" value="Genomic_DNA"/>
</dbReference>
<evidence type="ECO:0000313" key="1">
    <source>
        <dbReference type="EMBL" id="EAC5551892.1"/>
    </source>
</evidence>
<evidence type="ECO:0000313" key="25">
    <source>
        <dbReference type="Proteomes" id="UP000393182"/>
    </source>
</evidence>
<evidence type="ECO:0000313" key="35">
    <source>
        <dbReference type="Proteomes" id="UP000843775"/>
    </source>
</evidence>
<dbReference type="Proteomes" id="UP000365297">
    <property type="component" value="Unassembled WGS sequence"/>
</dbReference>
<evidence type="ECO:0000313" key="21">
    <source>
        <dbReference type="Proteomes" id="UP000344343"/>
    </source>
</evidence>
<proteinExistence type="predicted"/>
<dbReference type="RefSeq" id="WP_003728473.1">
    <property type="nucleotide sequence ID" value="NZ_KU513859.1"/>
</dbReference>
<dbReference type="Proteomes" id="UP000379076">
    <property type="component" value="Unassembled WGS sequence"/>
</dbReference>
<evidence type="ECO:0000313" key="8">
    <source>
        <dbReference type="EMBL" id="EAG6170661.1"/>
    </source>
</evidence>
<evidence type="ECO:0000313" key="32">
    <source>
        <dbReference type="Proteomes" id="UP000566721"/>
    </source>
</evidence>
<evidence type="ECO:0000313" key="15">
    <source>
        <dbReference type="EMBL" id="HAB9177060.1"/>
    </source>
</evidence>
<dbReference type="Proteomes" id="UP000344343">
    <property type="component" value="Unassembled WGS sequence"/>
</dbReference>
<dbReference type="EMBL" id="QDAY01000008">
    <property type="protein sequence ID" value="KAA9446587.1"/>
    <property type="molecule type" value="Genomic_DNA"/>
</dbReference>
<dbReference type="AlphaFoldDB" id="A0A5L7YII3"/>
<dbReference type="EMBL" id="DAAIRR010000007">
    <property type="protein sequence ID" value="HAB9177060.1"/>
    <property type="molecule type" value="Genomic_DNA"/>
</dbReference>
<organism evidence="5 22">
    <name type="scientific">Listeria monocytogenes</name>
    <dbReference type="NCBI Taxonomy" id="1639"/>
    <lineage>
        <taxon>Bacteria</taxon>
        <taxon>Bacillati</taxon>
        <taxon>Bacillota</taxon>
        <taxon>Bacilli</taxon>
        <taxon>Bacillales</taxon>
        <taxon>Listeriaceae</taxon>
        <taxon>Listeria</taxon>
    </lineage>
</organism>
<evidence type="ECO:0000313" key="20">
    <source>
        <dbReference type="Proteomes" id="UP000337746"/>
    </source>
</evidence>
<evidence type="ECO:0000313" key="2">
    <source>
        <dbReference type="EMBL" id="EAD5787795.1"/>
    </source>
</evidence>
<evidence type="ECO:0000313" key="29">
    <source>
        <dbReference type="Proteomes" id="UP000535556"/>
    </source>
</evidence>
<dbReference type="EMBL" id="MK134858">
    <property type="protein sequence ID" value="QFC18626.1"/>
    <property type="molecule type" value="Genomic_DNA"/>
</dbReference>
<dbReference type="EMBL" id="DAAEEB010000014">
    <property type="protein sequence ID" value="HAA8054427.1"/>
    <property type="molecule type" value="Genomic_DNA"/>
</dbReference>
<geneLocation type="plasmid" evidence="19">
    <name>pLM1686</name>
</geneLocation>
<evidence type="ECO:0000313" key="9">
    <source>
        <dbReference type="EMBL" id="EAG6764445.1"/>
    </source>
</evidence>
<dbReference type="EMBL" id="AAAIXK010000011">
    <property type="protein sequence ID" value="EAC5551892.1"/>
    <property type="molecule type" value="Genomic_DNA"/>
</dbReference>
<dbReference type="Proteomes" id="UP000566597">
    <property type="component" value="Unassembled WGS sequence"/>
</dbReference>
<dbReference type="EMBL" id="AABCVX010000009">
    <property type="protein sequence ID" value="EAG6170661.1"/>
    <property type="molecule type" value="Genomic_DNA"/>
</dbReference>
<evidence type="ECO:0000313" key="17">
    <source>
        <dbReference type="EMBL" id="HAJ9594715.1"/>
    </source>
</evidence>
<evidence type="ECO:0000313" key="16">
    <source>
        <dbReference type="EMBL" id="HAC1756044.1"/>
    </source>
</evidence>
<dbReference type="EMBL" id="DAAEQL010000010">
    <property type="protein sequence ID" value="HAA8491553.1"/>
    <property type="molecule type" value="Genomic_DNA"/>
</dbReference>
<name>A0A5L7YII3_LISMN</name>
<dbReference type="Proteomes" id="UP000840567">
    <property type="component" value="Unassembled WGS sequence"/>
</dbReference>
<dbReference type="Proteomes" id="UP000535556">
    <property type="component" value="Unassembled WGS sequence"/>
</dbReference>
<evidence type="ECO:0000313" key="12">
    <source>
        <dbReference type="EMBL" id="EDN8270531.1"/>
    </source>
</evidence>
<reference evidence="4 25" key="6">
    <citation type="submission" date="2019-03" db="EMBL/GenBank/DDBJ databases">
        <authorList>
            <person name="Ashton P.M."/>
            <person name="Dallman T."/>
            <person name="Nair S."/>
            <person name="De Pinna E."/>
            <person name="Peters T."/>
            <person name="Grant K."/>
        </authorList>
    </citation>
    <scope>NUCLEOTIDE SEQUENCE [LARGE SCALE GENOMIC DNA]</scope>
    <source>
        <strain evidence="10 31">406731</strain>
        <strain evidence="4">RL15000286</strain>
    </source>
</reference>
<dbReference type="EMBL" id="AAASLB010000012">
    <property type="protein sequence ID" value="EAE4943322.1"/>
    <property type="molecule type" value="Genomic_DNA"/>
</dbReference>
<reference evidence="5 22" key="3">
    <citation type="submission" date="2018-06" db="EMBL/GenBank/DDBJ databases">
        <authorList>
            <consortium name="PulseNet: The National Subtyping Network for Foodborne Disease Surveillance"/>
            <person name="Tarr C.L."/>
            <person name="Trees E."/>
            <person name="Katz L.S."/>
            <person name="Carleton-Romer H.A."/>
            <person name="Stroika S."/>
            <person name="Kucerova Z."/>
            <person name="Roache K.F."/>
            <person name="Sabol A.L."/>
            <person name="Besser J."/>
            <person name="Gerner-Smidt P."/>
        </authorList>
    </citation>
    <scope>NUCLEOTIDE SEQUENCE [LARGE SCALE GENOMIC DNA]</scope>
    <source>
        <strain evidence="5 22">PNUSAL002180</strain>
    </source>
</reference>
<evidence type="ECO:0000313" key="23">
    <source>
        <dbReference type="Proteomes" id="UP000365297"/>
    </source>
</evidence>
<dbReference type="EMBL" id="AAAQQZ010000010">
    <property type="protein sequence ID" value="EAE1340242.1"/>
    <property type="molecule type" value="Genomic_DNA"/>
</dbReference>
<evidence type="ECO:0000313" key="14">
    <source>
        <dbReference type="EMBL" id="HAA8491553.1"/>
    </source>
</evidence>
<evidence type="ECO:0000313" key="18">
    <source>
        <dbReference type="EMBL" id="KAA9446587.1"/>
    </source>
</evidence>
<dbReference type="Proteomes" id="UP000467247">
    <property type="component" value="Unassembled WGS sequence"/>
</dbReference>
<evidence type="ECO:0000313" key="4">
    <source>
        <dbReference type="EMBL" id="EAE4943322.1"/>
    </source>
</evidence>
<dbReference type="Proteomes" id="UP000566721">
    <property type="component" value="Unassembled WGS sequence"/>
</dbReference>
<sequence>MLEGLGLNQIDEEINYYQGANKVKKSLSDVQKTIAQALQMENLSILMGAGCSSFYIDNEEAAISTMAGLFKDFIKSNPDFEILGVGIEDKVNRNLEELMDFMNALRQVNHIKEIDKEIDKKINIVKKFITDKITQGMDCKELSEIYKKLYLKTISSSRKSPINIVTTNYDMYNERALDELNFIYNSGFTGSYMRTFNPNMYRYMYVDNMNLNKDVWNRVDHFYNLYKIHGSISWKKSEDKIYEISMKEIDKSSLENVMIYPTPLKDRSTLMVPYTDLMRSFQDNLTQKNSVLITLGYSFGDDHINRIILNNLSIPSFRLIILGDTEYENNADEKIETNIGKIKNMDDSRITIINSKNKIHYFNNFVEKLMPAIPSEEQEKQKISEQINKVFSEIRENGGNINE</sequence>
<dbReference type="Proteomes" id="UP000843503">
    <property type="component" value="Unassembled WGS sequence"/>
</dbReference>
<evidence type="ECO:0000313" key="7">
    <source>
        <dbReference type="EMBL" id="EAG4332574.1"/>
    </source>
</evidence>
<evidence type="ECO:0000313" key="19">
    <source>
        <dbReference type="EMBL" id="QFC18626.1"/>
    </source>
</evidence>
<gene>
    <name evidence="5" type="ORF">A8L61_12435</name>
    <name evidence="9" type="ORF">AF817_14550</name>
    <name evidence="3" type="ORF">ART25_15100</name>
    <name evidence="1" type="ORF">ARY78_15870</name>
    <name evidence="11" type="ORF">BCZ19_15120</name>
    <name evidence="6" type="ORF">BCZ21_14205</name>
    <name evidence="7" type="ORF">CAV64_15105</name>
    <name evidence="10" type="ORF">D4U23_14085</name>
    <name evidence="18" type="ORF">DCK61_15425</name>
    <name evidence="8" type="ORF">DCT16_14885</name>
    <name evidence="4" type="ORF">E1W56_14850</name>
    <name evidence="2" type="ORF">EX365_14620</name>
    <name evidence="13" type="ORF">GHH22_14905</name>
    <name evidence="14" type="ORF">GHO09_13640</name>
    <name evidence="16" type="ORF">GI949_13795</name>
    <name evidence="12" type="ORF">GT011_14365</name>
    <name evidence="15" type="ORF">GYU24_15235</name>
    <name evidence="17" type="ORF">HQN34_002950</name>
    <name evidence="19" type="ORF">pLM1686_00069</name>
</gene>
<dbReference type="Proteomes" id="UP000540117">
    <property type="component" value="Unassembled WGS sequence"/>
</dbReference>
<evidence type="ECO:0000313" key="11">
    <source>
        <dbReference type="EMBL" id="ECX6925984.1"/>
    </source>
</evidence>
<dbReference type="EMBL" id="AABEVT010000010">
    <property type="protein sequence ID" value="EAH0253522.1"/>
    <property type="molecule type" value="Genomic_DNA"/>
</dbReference>
<evidence type="ECO:0000313" key="33">
    <source>
        <dbReference type="Proteomes" id="UP000840567"/>
    </source>
</evidence>
<dbReference type="Proteomes" id="UP000427828">
    <property type="component" value="Unassembled WGS sequence"/>
</dbReference>
<reference evidence="13" key="8">
    <citation type="submission" date="2019-10" db="EMBL/GenBank/DDBJ databases">
        <authorList>
            <consortium name="NCBI Pathogen Detection Project"/>
        </authorList>
    </citation>
    <scope>NUCLEOTIDE SEQUENCE</scope>
    <source>
        <strain evidence="13">09CEB371LM</strain>
        <strain evidence="17">2017-325981-023-01</strain>
        <strain evidence="15">CFIAFB20160038</strain>
        <strain evidence="16">DMG1500109</strain>
        <strain evidence="14">Sam_F526FDD3-C0F7-43DB-B204-E231FEF9C926</strain>
    </source>
</reference>
<evidence type="ECO:0000313" key="3">
    <source>
        <dbReference type="EMBL" id="EAE1340242.1"/>
    </source>
</evidence>